<dbReference type="Pfam" id="PF09822">
    <property type="entry name" value="ABC_transp_aux"/>
    <property type="match status" value="1"/>
</dbReference>
<accession>A0A3S9VZU0</accession>
<dbReference type="KEGG" id="buy:D8S85_17085"/>
<proteinExistence type="predicted"/>
<evidence type="ECO:0000313" key="3">
    <source>
        <dbReference type="EMBL" id="AZS32094.1"/>
    </source>
</evidence>
<keyword evidence="4" id="KW-1185">Reference proteome</keyword>
<feature type="transmembrane region" description="Helical" evidence="1">
    <location>
        <begin position="111"/>
        <end position="131"/>
    </location>
</feature>
<keyword evidence="1" id="KW-0812">Transmembrane</keyword>
<dbReference type="InterPro" id="IPR019196">
    <property type="entry name" value="ABC_transp_unknown"/>
</dbReference>
<gene>
    <name evidence="3" type="ORF">D8S85_17085</name>
</gene>
<dbReference type="InterPro" id="IPR029062">
    <property type="entry name" value="Class_I_gatase-like"/>
</dbReference>
<keyword evidence="1" id="KW-0472">Membrane</keyword>
<feature type="transmembrane region" description="Helical" evidence="1">
    <location>
        <begin position="143"/>
        <end position="164"/>
    </location>
</feature>
<evidence type="ECO:0000256" key="1">
    <source>
        <dbReference type="SAM" id="Phobius"/>
    </source>
</evidence>
<dbReference type="GO" id="GO:0005886">
    <property type="term" value="C:plasma membrane"/>
    <property type="evidence" value="ECO:0007669"/>
    <property type="project" value="UniProtKB-SubCell"/>
</dbReference>
<name>A0A3S9VZU0_9BACT</name>
<dbReference type="Proteomes" id="UP000270673">
    <property type="component" value="Chromosome"/>
</dbReference>
<evidence type="ECO:0000259" key="2">
    <source>
        <dbReference type="Pfam" id="PF09822"/>
    </source>
</evidence>
<sequence>MIGHIAKTELQTLFYSPIAWLVLVIIAIQTGMTFTDNFGSIVESQASGYSNTGISLRLFGPQGLLFMLQNNLYLYIPLLTMGLISRELSSGSIKLLYSAPVNNAQIVLGKYLAMMIFGLTIISIPLIYIIFCNFTVEHFELGAVLAGLTGIYLLICTYSAIGLFMSSISSYQIIAVICTVTTLGVLQVAGTMWQDMEFVQDITYWLSISNRTTELFRGLICSEDILYFIIVSSLFLSLTIARLRVIRQKIAWPVAWSRYIGIFALAMLLGFLTTRPYLMSFHDATHQKSNTLTPASQKILSKLDGGLTITAYNNILDRNYYLTLPKARTFDKYRFRQYWRFKPEIKFQYIHYYDKVDNIALEQQYPGLSDREKMIKMAKYSQIDTSLFLCPEEIRKIIDLSHEGNRFLRVLERENGKKAILRTFDDNHSIPTENEISAALQRLVMETPIIGFFQGHETRDYTDPSERGYSRFSGDIQNRHALINNGFDITGVQLDKEVPDSIDILVIADVRTSLESSEMVHLNNYIAKGGNLVIAGDVNRQEYMNPITESLGVTFLAGQLVKPSRYSTADVIISQAGPEAHLLSAPYFYTGMQIVMPGCTALAYSSKKGYRVTPLFTCDSSWNKLEPSNFIDDTIRLNTTIGETIQNHVTALALSRRVNNKEQKIVILGDADCISNGEIGRWRANLPTRNHSLVGGIFHWMSDGQAPLDVRRPLSQDNKVFLDADELPLIKIVFQWIIPGLLFLMGLFIWIRRRGK</sequence>
<feature type="domain" description="ABC-type uncharacterised transport system" evidence="2">
    <location>
        <begin position="450"/>
        <end position="542"/>
    </location>
</feature>
<dbReference type="Pfam" id="PF12679">
    <property type="entry name" value="ABC2_membrane_2"/>
    <property type="match status" value="1"/>
</dbReference>
<protein>
    <submittedName>
        <fullName evidence="3">ABC transporter</fullName>
    </submittedName>
</protein>
<feature type="transmembrane region" description="Helical" evidence="1">
    <location>
        <begin position="733"/>
        <end position="751"/>
    </location>
</feature>
<feature type="transmembrane region" description="Helical" evidence="1">
    <location>
        <begin position="225"/>
        <end position="243"/>
    </location>
</feature>
<dbReference type="GO" id="GO:0140359">
    <property type="term" value="F:ABC-type transporter activity"/>
    <property type="evidence" value="ECO:0007669"/>
    <property type="project" value="InterPro"/>
</dbReference>
<evidence type="ECO:0000313" key="4">
    <source>
        <dbReference type="Proteomes" id="UP000270673"/>
    </source>
</evidence>
<dbReference type="EMBL" id="CP032819">
    <property type="protein sequence ID" value="AZS32094.1"/>
    <property type="molecule type" value="Genomic_DNA"/>
</dbReference>
<organism evidence="3 4">
    <name type="scientific">Butyricimonas faecalis</name>
    <dbReference type="NCBI Taxonomy" id="2093856"/>
    <lineage>
        <taxon>Bacteria</taxon>
        <taxon>Pseudomonadati</taxon>
        <taxon>Bacteroidota</taxon>
        <taxon>Bacteroidia</taxon>
        <taxon>Bacteroidales</taxon>
        <taxon>Odoribacteraceae</taxon>
        <taxon>Butyricimonas</taxon>
    </lineage>
</organism>
<dbReference type="OrthoDB" id="1020756at2"/>
<feature type="transmembrane region" description="Helical" evidence="1">
    <location>
        <begin position="171"/>
        <end position="189"/>
    </location>
</feature>
<dbReference type="AlphaFoldDB" id="A0A3S9VZU0"/>
<keyword evidence="1" id="KW-1133">Transmembrane helix</keyword>
<feature type="transmembrane region" description="Helical" evidence="1">
    <location>
        <begin position="72"/>
        <end position="90"/>
    </location>
</feature>
<feature type="transmembrane region" description="Helical" evidence="1">
    <location>
        <begin position="250"/>
        <end position="272"/>
    </location>
</feature>
<feature type="transmembrane region" description="Helical" evidence="1">
    <location>
        <begin position="12"/>
        <end position="32"/>
    </location>
</feature>
<dbReference type="SUPFAM" id="SSF52317">
    <property type="entry name" value="Class I glutamine amidotransferase-like"/>
    <property type="match status" value="1"/>
</dbReference>
<reference evidence="3 4" key="1">
    <citation type="submission" date="2018-10" db="EMBL/GenBank/DDBJ databases">
        <title>Butyricimonas faecalis sp. nov., isolated from human faeces and emended description of the genus Butyricimonas.</title>
        <authorList>
            <person name="Le Roy T."/>
            <person name="Van der Smissen P."/>
            <person name="Paquot A."/>
            <person name="Delzenne N."/>
            <person name="Muccioli G."/>
            <person name="Collet J.-F."/>
            <person name="Cani P.D."/>
        </authorList>
    </citation>
    <scope>NUCLEOTIDE SEQUENCE [LARGE SCALE GENOMIC DNA]</scope>
    <source>
        <strain evidence="3 4">H184</strain>
    </source>
</reference>